<dbReference type="Pfam" id="PF01565">
    <property type="entry name" value="FAD_binding_4"/>
    <property type="match status" value="1"/>
</dbReference>
<keyword evidence="3" id="KW-0285">Flavoprotein</keyword>
<keyword evidence="3" id="KW-0133">Cell shape</keyword>
<feature type="region of interest" description="Disordered" evidence="4">
    <location>
        <begin position="307"/>
        <end position="388"/>
    </location>
</feature>
<evidence type="ECO:0000256" key="4">
    <source>
        <dbReference type="SAM" id="MobiDB-lite"/>
    </source>
</evidence>
<evidence type="ECO:0000313" key="7">
    <source>
        <dbReference type="Proteomes" id="UP001603418"/>
    </source>
</evidence>
<comment type="similarity">
    <text evidence="1 3">Belongs to the MurB family.</text>
</comment>
<evidence type="ECO:0000259" key="5">
    <source>
        <dbReference type="PROSITE" id="PS51387"/>
    </source>
</evidence>
<accession>A0ABW6Z982</accession>
<protein>
    <recommendedName>
        <fullName evidence="3">UDP-N-acetylenolpyruvoylglucosamine reductase</fullName>
        <ecNumber evidence="3">1.3.1.98</ecNumber>
    </recommendedName>
    <alternativeName>
        <fullName evidence="3">UDP-N-acetylmuramate dehydrogenase</fullName>
    </alternativeName>
</protein>
<organism evidence="6 7">
    <name type="scientific">Streptomyces eurythermus</name>
    <dbReference type="NCBI Taxonomy" id="42237"/>
    <lineage>
        <taxon>Bacteria</taxon>
        <taxon>Bacillati</taxon>
        <taxon>Actinomycetota</taxon>
        <taxon>Actinomycetes</taxon>
        <taxon>Kitasatosporales</taxon>
        <taxon>Streptomycetaceae</taxon>
        <taxon>Streptomyces</taxon>
    </lineage>
</organism>
<feature type="compositionally biased region" description="Low complexity" evidence="4">
    <location>
        <begin position="379"/>
        <end position="388"/>
    </location>
</feature>
<feature type="compositionally biased region" description="Basic and acidic residues" evidence="4">
    <location>
        <begin position="357"/>
        <end position="369"/>
    </location>
</feature>
<dbReference type="Gene3D" id="3.90.78.10">
    <property type="entry name" value="UDP-N-acetylenolpyruvoylglucosamine reductase, C-terminal domain"/>
    <property type="match status" value="1"/>
</dbReference>
<dbReference type="Proteomes" id="UP001603418">
    <property type="component" value="Unassembled WGS sequence"/>
</dbReference>
<dbReference type="InterPro" id="IPR006094">
    <property type="entry name" value="Oxid_FAD_bind_N"/>
</dbReference>
<keyword evidence="2 3" id="KW-0560">Oxidoreductase</keyword>
<evidence type="ECO:0000256" key="1">
    <source>
        <dbReference type="ARBA" id="ARBA00010485"/>
    </source>
</evidence>
<gene>
    <name evidence="3" type="primary">murB</name>
    <name evidence="6" type="ORF">ACF1HC_39620</name>
</gene>
<keyword evidence="3" id="KW-0274">FAD</keyword>
<feature type="domain" description="FAD-binding PCMH-type" evidence="5">
    <location>
        <begin position="13"/>
        <end position="184"/>
    </location>
</feature>
<evidence type="ECO:0000256" key="3">
    <source>
        <dbReference type="HAMAP-Rule" id="MF_00037"/>
    </source>
</evidence>
<dbReference type="Gene3D" id="3.30.43.10">
    <property type="entry name" value="Uridine Diphospho-n-acetylenolpyruvylglucosamine Reductase, domain 2"/>
    <property type="match status" value="1"/>
</dbReference>
<evidence type="ECO:0000313" key="6">
    <source>
        <dbReference type="EMBL" id="MFF9887624.1"/>
    </source>
</evidence>
<comment type="caution">
    <text evidence="6">The sequence shown here is derived from an EMBL/GenBank/DDBJ whole genome shotgun (WGS) entry which is preliminary data.</text>
</comment>
<evidence type="ECO:0000256" key="2">
    <source>
        <dbReference type="ARBA" id="ARBA00023002"/>
    </source>
</evidence>
<reference evidence="6 7" key="1">
    <citation type="submission" date="2024-10" db="EMBL/GenBank/DDBJ databases">
        <title>The Natural Products Discovery Center: Release of the First 8490 Sequenced Strains for Exploring Actinobacteria Biosynthetic Diversity.</title>
        <authorList>
            <person name="Kalkreuter E."/>
            <person name="Kautsar S.A."/>
            <person name="Yang D."/>
            <person name="Bader C.D."/>
            <person name="Teijaro C.N."/>
            <person name="Fluegel L."/>
            <person name="Davis C.M."/>
            <person name="Simpson J.R."/>
            <person name="Lauterbach L."/>
            <person name="Steele A.D."/>
            <person name="Gui C."/>
            <person name="Meng S."/>
            <person name="Li G."/>
            <person name="Viehrig K."/>
            <person name="Ye F."/>
            <person name="Su P."/>
            <person name="Kiefer A.F."/>
            <person name="Nichols A."/>
            <person name="Cepeda A.J."/>
            <person name="Yan W."/>
            <person name="Fan B."/>
            <person name="Jiang Y."/>
            <person name="Adhikari A."/>
            <person name="Zheng C.-J."/>
            <person name="Schuster L."/>
            <person name="Cowan T.M."/>
            <person name="Smanski M.J."/>
            <person name="Chevrette M.G."/>
            <person name="De Carvalho L.P.S."/>
            <person name="Shen B."/>
        </authorList>
    </citation>
    <scope>NUCLEOTIDE SEQUENCE [LARGE SCALE GENOMIC DNA]</scope>
    <source>
        <strain evidence="6 7">NPDC013366</strain>
    </source>
</reference>
<keyword evidence="3" id="KW-0521">NADP</keyword>
<dbReference type="InterPro" id="IPR016167">
    <property type="entry name" value="FAD-bd_PCMH_sub1"/>
</dbReference>
<keyword evidence="3" id="KW-0131">Cell cycle</keyword>
<dbReference type="PANTHER" id="PTHR21071:SF4">
    <property type="entry name" value="UDP-N-ACETYLENOLPYRUVOYLGLUCOSAMINE REDUCTASE"/>
    <property type="match status" value="1"/>
</dbReference>
<comment type="subcellular location">
    <subcellularLocation>
        <location evidence="3">Cytoplasm</location>
    </subcellularLocation>
</comment>
<dbReference type="Gene3D" id="3.30.465.10">
    <property type="match status" value="1"/>
</dbReference>
<dbReference type="EMBL" id="JBICBM010000033">
    <property type="protein sequence ID" value="MFF9887624.1"/>
    <property type="molecule type" value="Genomic_DNA"/>
</dbReference>
<sequence length="457" mass="47782">MGELLADHTTLCLGGPADQFLTHTAPAAWPELTHAARRSGTAPFVLGGGSNTLAADTGYPGTVIRMATRGIAIRPLGDNLVEVTVQAGEPLGSLVAFTVTESLSGIEYLGGIPGTTGAAPVQNTGAYGQQVSDTLTRLTVHDWALGRTRKLRPDQCRFGYWTSTFKTQPGRFTILDVSLRLTRRTYASPIRYQHLADALAVRLGGRPPLAEAAQAVLTDRHNRGLTLPAGGPDARQAGSVFLNPSVAPAQATAIRAAGGPVHHSPDGSQRASAGWLLEQAGFLPGTRVSPGVYCSQARALTLTARDGATAPLPHPSRPPSTFSPTRFSPHTRSAYSPNLASHTQAALHSGGTHHRAHSADHDPGGDRVKLPSGRGRGSGRAVRGAVSGARRRRVLLRPCRSSTGTTDCAGCPPAPGQDVIRTGTPVVRWSIPRACGRPAGRAQMFRGESGGCALLMP</sequence>
<comment type="caution">
    <text evidence="3">Lacks conserved residue(s) required for the propagation of feature annotation.</text>
</comment>
<proteinExistence type="inferred from homology"/>
<dbReference type="InterPro" id="IPR036635">
    <property type="entry name" value="MurB_C_sf"/>
</dbReference>
<dbReference type="InterPro" id="IPR003170">
    <property type="entry name" value="MurB"/>
</dbReference>
<feature type="compositionally biased region" description="Polar residues" evidence="4">
    <location>
        <begin position="331"/>
        <end position="346"/>
    </location>
</feature>
<keyword evidence="3" id="KW-0961">Cell wall biogenesis/degradation</keyword>
<dbReference type="HAMAP" id="MF_00037">
    <property type="entry name" value="MurB"/>
    <property type="match status" value="1"/>
</dbReference>
<keyword evidence="3" id="KW-0573">Peptidoglycan synthesis</keyword>
<dbReference type="PROSITE" id="PS51387">
    <property type="entry name" value="FAD_PCMH"/>
    <property type="match status" value="1"/>
</dbReference>
<dbReference type="SUPFAM" id="SSF56176">
    <property type="entry name" value="FAD-binding/transporter-associated domain-like"/>
    <property type="match status" value="1"/>
</dbReference>
<dbReference type="PANTHER" id="PTHR21071">
    <property type="entry name" value="UDP-N-ACETYLENOLPYRUVOYLGLUCOSAMINE REDUCTASE"/>
    <property type="match status" value="1"/>
</dbReference>
<comment type="cofactor">
    <cofactor evidence="3">
        <name>FAD</name>
        <dbReference type="ChEBI" id="CHEBI:57692"/>
    </cofactor>
</comment>
<comment type="function">
    <text evidence="3">Cell wall formation.</text>
</comment>
<feature type="active site" description="Proton donor" evidence="3">
    <location>
        <position position="239"/>
    </location>
</feature>
<dbReference type="InterPro" id="IPR016169">
    <property type="entry name" value="FAD-bd_PCMH_sub2"/>
</dbReference>
<dbReference type="RefSeq" id="WP_051816205.1">
    <property type="nucleotide sequence ID" value="NZ_JBFACJ010000043.1"/>
</dbReference>
<comment type="pathway">
    <text evidence="3">Cell wall biogenesis; peptidoglycan biosynthesis.</text>
</comment>
<keyword evidence="7" id="KW-1185">Reference proteome</keyword>
<keyword evidence="3" id="KW-0132">Cell division</keyword>
<dbReference type="EC" id="1.3.1.98" evidence="3"/>
<dbReference type="GO" id="GO:0008762">
    <property type="term" value="F:UDP-N-acetylmuramate dehydrogenase activity"/>
    <property type="evidence" value="ECO:0007669"/>
    <property type="project" value="UniProtKB-EC"/>
</dbReference>
<name>A0ABW6Z982_9ACTN</name>
<dbReference type="SUPFAM" id="SSF56194">
    <property type="entry name" value="Uridine diphospho-N-Acetylenolpyruvylglucosamine reductase, MurB, C-terminal domain"/>
    <property type="match status" value="1"/>
</dbReference>
<dbReference type="InterPro" id="IPR036318">
    <property type="entry name" value="FAD-bd_PCMH-like_sf"/>
</dbReference>
<keyword evidence="3" id="KW-0963">Cytoplasm</keyword>
<comment type="catalytic activity">
    <reaction evidence="3">
        <text>UDP-N-acetyl-alpha-D-muramate + NADP(+) = UDP-N-acetyl-3-O-(1-carboxyvinyl)-alpha-D-glucosamine + NADPH + H(+)</text>
        <dbReference type="Rhea" id="RHEA:12248"/>
        <dbReference type="ChEBI" id="CHEBI:15378"/>
        <dbReference type="ChEBI" id="CHEBI:57783"/>
        <dbReference type="ChEBI" id="CHEBI:58349"/>
        <dbReference type="ChEBI" id="CHEBI:68483"/>
        <dbReference type="ChEBI" id="CHEBI:70757"/>
        <dbReference type="EC" id="1.3.1.98"/>
    </reaction>
</comment>
<dbReference type="NCBIfam" id="NF010478">
    <property type="entry name" value="PRK13903.1"/>
    <property type="match status" value="1"/>
</dbReference>
<feature type="compositionally biased region" description="Low complexity" evidence="4">
    <location>
        <begin position="319"/>
        <end position="330"/>
    </location>
</feature>
<dbReference type="InterPro" id="IPR016166">
    <property type="entry name" value="FAD-bd_PCMH"/>
</dbReference>